<sequence length="50" mass="6146">MVYLGYKWLIFISRLVVVHNKDKLNVILKQASLLWHQVDWYPSSETQWWI</sequence>
<protein>
    <submittedName>
        <fullName evidence="1">Uncharacterized protein</fullName>
    </submittedName>
</protein>
<dbReference type="EMBL" id="GGEC01064600">
    <property type="protein sequence ID" value="MBX45084.1"/>
    <property type="molecule type" value="Transcribed_RNA"/>
</dbReference>
<name>A0A2P2NRL8_RHIMU</name>
<accession>A0A2P2NRL8</accession>
<dbReference type="AlphaFoldDB" id="A0A2P2NRL8"/>
<evidence type="ECO:0000313" key="1">
    <source>
        <dbReference type="EMBL" id="MBX45084.1"/>
    </source>
</evidence>
<proteinExistence type="predicted"/>
<organism evidence="1">
    <name type="scientific">Rhizophora mucronata</name>
    <name type="common">Asiatic mangrove</name>
    <dbReference type="NCBI Taxonomy" id="61149"/>
    <lineage>
        <taxon>Eukaryota</taxon>
        <taxon>Viridiplantae</taxon>
        <taxon>Streptophyta</taxon>
        <taxon>Embryophyta</taxon>
        <taxon>Tracheophyta</taxon>
        <taxon>Spermatophyta</taxon>
        <taxon>Magnoliopsida</taxon>
        <taxon>eudicotyledons</taxon>
        <taxon>Gunneridae</taxon>
        <taxon>Pentapetalae</taxon>
        <taxon>rosids</taxon>
        <taxon>fabids</taxon>
        <taxon>Malpighiales</taxon>
        <taxon>Rhizophoraceae</taxon>
        <taxon>Rhizophora</taxon>
    </lineage>
</organism>
<reference evidence="1" key="1">
    <citation type="submission" date="2018-02" db="EMBL/GenBank/DDBJ databases">
        <title>Rhizophora mucronata_Transcriptome.</title>
        <authorList>
            <person name="Meera S.P."/>
            <person name="Sreeshan A."/>
            <person name="Augustine A."/>
        </authorList>
    </citation>
    <scope>NUCLEOTIDE SEQUENCE</scope>
    <source>
        <tissue evidence="1">Leaf</tissue>
    </source>
</reference>